<feature type="transmembrane region" description="Helical" evidence="1">
    <location>
        <begin position="65"/>
        <end position="83"/>
    </location>
</feature>
<dbReference type="PANTHER" id="PTHR37290">
    <property type="entry name" value="INNER MEMBRANE PROTEIN YIAA-RELATED"/>
    <property type="match status" value="1"/>
</dbReference>
<evidence type="ECO:0000256" key="1">
    <source>
        <dbReference type="SAM" id="Phobius"/>
    </source>
</evidence>
<feature type="transmembrane region" description="Helical" evidence="1">
    <location>
        <begin position="95"/>
        <end position="114"/>
    </location>
</feature>
<name>A0A2U2X9R3_9FLAO</name>
<keyword evidence="4" id="KW-1185">Reference proteome</keyword>
<keyword evidence="1" id="KW-1133">Transmembrane helix</keyword>
<dbReference type="EMBL" id="QFRI01000001">
    <property type="protein sequence ID" value="PWH84511.1"/>
    <property type="molecule type" value="Genomic_DNA"/>
</dbReference>
<dbReference type="GO" id="GO:0006974">
    <property type="term" value="P:DNA damage response"/>
    <property type="evidence" value="ECO:0007669"/>
    <property type="project" value="TreeGrafter"/>
</dbReference>
<proteinExistence type="predicted"/>
<feature type="transmembrane region" description="Helical" evidence="1">
    <location>
        <begin position="126"/>
        <end position="142"/>
    </location>
</feature>
<feature type="transmembrane region" description="Helical" evidence="1">
    <location>
        <begin position="30"/>
        <end position="53"/>
    </location>
</feature>
<reference evidence="3" key="2">
    <citation type="submission" date="2018-05" db="EMBL/GenBank/DDBJ databases">
        <authorList>
            <person name="Lanie J.A."/>
            <person name="Ng W.-L."/>
            <person name="Kazmierczak K.M."/>
            <person name="Andrzejewski T.M."/>
            <person name="Davidsen T.M."/>
            <person name="Wayne K.J."/>
            <person name="Tettelin H."/>
            <person name="Glass J.I."/>
            <person name="Rusch D."/>
            <person name="Podicherti R."/>
            <person name="Tsui H.-C.T."/>
            <person name="Winkler M.E."/>
        </authorList>
    </citation>
    <scope>NUCLEOTIDE SEQUENCE [LARGE SCALE GENOMIC DNA]</scope>
    <source>
        <strain evidence="3">ZY111</strain>
    </source>
</reference>
<reference evidence="3" key="1">
    <citation type="submission" date="2018-05" db="EMBL/GenBank/DDBJ databases">
        <title>Algibacter marinivivus sp. nov., isolated from sample around a algae.</title>
        <authorList>
            <person name="Zhong X."/>
        </authorList>
    </citation>
    <scope>NUCLEOTIDE SEQUENCE [LARGE SCALE GENOMIC DNA]</scope>
    <source>
        <strain evidence="3">ZY111</strain>
    </source>
</reference>
<gene>
    <name evidence="3" type="ORF">DIS18_08300</name>
</gene>
<comment type="caution">
    <text evidence="3">The sequence shown here is derived from an EMBL/GenBank/DDBJ whole genome shotgun (WGS) entry which is preliminary data.</text>
</comment>
<dbReference type="InterPro" id="IPR038972">
    <property type="entry name" value="YiaA-like"/>
</dbReference>
<dbReference type="AlphaFoldDB" id="A0A2U2X9R3"/>
<feature type="domain" description="YiaAB two helix" evidence="2">
    <location>
        <begin position="33"/>
        <end position="85"/>
    </location>
</feature>
<dbReference type="RefSeq" id="WP_109352516.1">
    <property type="nucleotide sequence ID" value="NZ_QFRI01000001.1"/>
</dbReference>
<dbReference type="PANTHER" id="PTHR37290:SF1">
    <property type="entry name" value="INNER MEMBRANE PROTEIN YIAA"/>
    <property type="match status" value="1"/>
</dbReference>
<dbReference type="NCBIfam" id="NF008482">
    <property type="entry name" value="PRK11383.1"/>
    <property type="match status" value="1"/>
</dbReference>
<accession>A0A2U2X9R3</accession>
<evidence type="ECO:0000313" key="3">
    <source>
        <dbReference type="EMBL" id="PWH84511.1"/>
    </source>
</evidence>
<organism evidence="3 4">
    <name type="scientific">Algibacter marinivivus</name>
    <dbReference type="NCBI Taxonomy" id="2100723"/>
    <lineage>
        <taxon>Bacteria</taxon>
        <taxon>Pseudomonadati</taxon>
        <taxon>Bacteroidota</taxon>
        <taxon>Flavobacteriia</taxon>
        <taxon>Flavobacteriales</taxon>
        <taxon>Flavobacteriaceae</taxon>
        <taxon>Algibacter</taxon>
    </lineage>
</organism>
<dbReference type="Pfam" id="PF05360">
    <property type="entry name" value="YiaAB"/>
    <property type="match status" value="2"/>
</dbReference>
<sequence>MNYQTTVSIDEKSKETKVKKEIKVYDQKPTAAFIGASWTALLVGMTSYCIGLWNADMMLNEKGYYFTILLFGLFSVISVQKAVRDKMEDIPVTDIYYSISWFTTMASIVLLVIGLWNADLLLSEKGFYGMSFLLSLFAAIAVQKNTRDAQYIDRNNDESK</sequence>
<evidence type="ECO:0000313" key="4">
    <source>
        <dbReference type="Proteomes" id="UP000245375"/>
    </source>
</evidence>
<keyword evidence="1" id="KW-0812">Transmembrane</keyword>
<dbReference type="GO" id="GO:0005886">
    <property type="term" value="C:plasma membrane"/>
    <property type="evidence" value="ECO:0007669"/>
    <property type="project" value="TreeGrafter"/>
</dbReference>
<feature type="domain" description="YiaAB two helix" evidence="2">
    <location>
        <begin position="96"/>
        <end position="148"/>
    </location>
</feature>
<dbReference type="Proteomes" id="UP000245375">
    <property type="component" value="Unassembled WGS sequence"/>
</dbReference>
<dbReference type="OrthoDB" id="3295178at2"/>
<evidence type="ECO:0000259" key="2">
    <source>
        <dbReference type="Pfam" id="PF05360"/>
    </source>
</evidence>
<dbReference type="InterPro" id="IPR008024">
    <property type="entry name" value="YiaAB"/>
</dbReference>
<protein>
    <recommendedName>
        <fullName evidence="2">YiaAB two helix domain-containing protein</fullName>
    </recommendedName>
</protein>
<keyword evidence="1" id="KW-0472">Membrane</keyword>